<feature type="compositionally biased region" description="Low complexity" evidence="1">
    <location>
        <begin position="268"/>
        <end position="285"/>
    </location>
</feature>
<dbReference type="GO" id="GO:0007264">
    <property type="term" value="P:small GTPase-mediated signal transduction"/>
    <property type="evidence" value="ECO:0007669"/>
    <property type="project" value="InterPro"/>
</dbReference>
<keyword evidence="3" id="KW-1185">Reference proteome</keyword>
<dbReference type="STRING" id="51031.W2TRF2"/>
<protein>
    <submittedName>
        <fullName evidence="2">Uncharacterized protein</fullName>
    </submittedName>
</protein>
<organism evidence="2 3">
    <name type="scientific">Necator americanus</name>
    <name type="common">Human hookworm</name>
    <dbReference type="NCBI Taxonomy" id="51031"/>
    <lineage>
        <taxon>Eukaryota</taxon>
        <taxon>Metazoa</taxon>
        <taxon>Ecdysozoa</taxon>
        <taxon>Nematoda</taxon>
        <taxon>Chromadorea</taxon>
        <taxon>Rhabditida</taxon>
        <taxon>Rhabditina</taxon>
        <taxon>Rhabditomorpha</taxon>
        <taxon>Strongyloidea</taxon>
        <taxon>Ancylostomatidae</taxon>
        <taxon>Bunostominae</taxon>
        <taxon>Necator</taxon>
    </lineage>
</organism>
<dbReference type="Gene3D" id="1.10.840.10">
    <property type="entry name" value="Ras guanine-nucleotide exchange factors catalytic domain"/>
    <property type="match status" value="1"/>
</dbReference>
<name>W2TRF2_NECAM</name>
<dbReference type="GO" id="GO:0005085">
    <property type="term" value="F:guanyl-nucleotide exchange factor activity"/>
    <property type="evidence" value="ECO:0007669"/>
    <property type="project" value="InterPro"/>
</dbReference>
<feature type="compositionally biased region" description="Polar residues" evidence="1">
    <location>
        <begin position="225"/>
        <end position="239"/>
    </location>
</feature>
<evidence type="ECO:0000313" key="2">
    <source>
        <dbReference type="EMBL" id="ETN83711.1"/>
    </source>
</evidence>
<dbReference type="OMA" id="PHFFETI"/>
<evidence type="ECO:0000313" key="3">
    <source>
        <dbReference type="Proteomes" id="UP000053676"/>
    </source>
</evidence>
<feature type="compositionally biased region" description="Polar residues" evidence="1">
    <location>
        <begin position="370"/>
        <end position="380"/>
    </location>
</feature>
<sequence>MRQCCRHICVAVVLSHRQLHRQTLKTQLLGVDQSLTMAIYLWFHNYKLQDLEFFESINPKSDFNDDGDALETYLYEKSLKVQPKDAEKIPDVKPKRSLHVLKSPGIKPPKTNHYSASHHHAATSYSTQSSTAPSTPRPDGEGPRPPLLTPPDAEDAHFSLVDITPGQHPKFVGDVPRRTHKIGQLQPPPLVPRRAQKSTTSSQPSALSSPAPSTAPPLHPRRTMPINSSPSSRSPQTPVRMSGDHAPQAFVFPSVESQYSPPPPALPPRLSTTSSASTTPGTMSSNEQLRVVLDRPSSESNSPTVCLSVPLPPALPPRRGTAAQQTPPPLPPKMRTTGSPSLQRASVSPSSPDTPPPLPPKTYKMRKQNESPTTVTSLPQ</sequence>
<gene>
    <name evidence="2" type="ORF">NECAME_07253</name>
</gene>
<dbReference type="InterPro" id="IPR036964">
    <property type="entry name" value="RASGEF_cat_dom_sf"/>
</dbReference>
<accession>W2TRF2</accession>
<feature type="compositionally biased region" description="Low complexity" evidence="1">
    <location>
        <begin position="198"/>
        <end position="212"/>
    </location>
</feature>
<feature type="compositionally biased region" description="Low complexity" evidence="1">
    <location>
        <begin position="122"/>
        <end position="134"/>
    </location>
</feature>
<dbReference type="AlphaFoldDB" id="W2TRF2"/>
<reference evidence="3" key="1">
    <citation type="journal article" date="2014" name="Nat. Genet.">
        <title>Genome of the human hookworm Necator americanus.</title>
        <authorList>
            <person name="Tang Y.T."/>
            <person name="Gao X."/>
            <person name="Rosa B.A."/>
            <person name="Abubucker S."/>
            <person name="Hallsworth-Pepin K."/>
            <person name="Martin J."/>
            <person name="Tyagi R."/>
            <person name="Heizer E."/>
            <person name="Zhang X."/>
            <person name="Bhonagiri-Palsikar V."/>
            <person name="Minx P."/>
            <person name="Warren W.C."/>
            <person name="Wang Q."/>
            <person name="Zhan B."/>
            <person name="Hotez P.J."/>
            <person name="Sternberg P.W."/>
            <person name="Dougall A."/>
            <person name="Gaze S.T."/>
            <person name="Mulvenna J."/>
            <person name="Sotillo J."/>
            <person name="Ranganathan S."/>
            <person name="Rabelo E.M."/>
            <person name="Wilson R.K."/>
            <person name="Felgner P.L."/>
            <person name="Bethony J."/>
            <person name="Hawdon J.M."/>
            <person name="Gasser R.B."/>
            <person name="Loukas A."/>
            <person name="Mitreva M."/>
        </authorList>
    </citation>
    <scope>NUCLEOTIDE SEQUENCE [LARGE SCALE GENOMIC DNA]</scope>
</reference>
<dbReference type="Proteomes" id="UP000053676">
    <property type="component" value="Unassembled WGS sequence"/>
</dbReference>
<feature type="compositionally biased region" description="Basic and acidic residues" evidence="1">
    <location>
        <begin position="84"/>
        <end position="94"/>
    </location>
</feature>
<feature type="region of interest" description="Disordered" evidence="1">
    <location>
        <begin position="180"/>
        <end position="380"/>
    </location>
</feature>
<dbReference type="OrthoDB" id="5877569at2759"/>
<feature type="compositionally biased region" description="Polar residues" evidence="1">
    <location>
        <begin position="336"/>
        <end position="345"/>
    </location>
</feature>
<proteinExistence type="predicted"/>
<dbReference type="EMBL" id="KI658116">
    <property type="protein sequence ID" value="ETN83711.1"/>
    <property type="molecule type" value="Genomic_DNA"/>
</dbReference>
<dbReference type="KEGG" id="nai:NECAME_07253"/>
<evidence type="ECO:0000256" key="1">
    <source>
        <dbReference type="SAM" id="MobiDB-lite"/>
    </source>
</evidence>
<feature type="region of interest" description="Disordered" evidence="1">
    <location>
        <begin position="84"/>
        <end position="153"/>
    </location>
</feature>